<evidence type="ECO:0000256" key="1">
    <source>
        <dbReference type="SAM" id="MobiDB-lite"/>
    </source>
</evidence>
<keyword evidence="3" id="KW-1185">Reference proteome</keyword>
<dbReference type="Proteomes" id="UP000799776">
    <property type="component" value="Unassembled WGS sequence"/>
</dbReference>
<evidence type="ECO:0000313" key="3">
    <source>
        <dbReference type="Proteomes" id="UP000799776"/>
    </source>
</evidence>
<dbReference type="AlphaFoldDB" id="A0A9P4LVB9"/>
<dbReference type="EMBL" id="ML978728">
    <property type="protein sequence ID" value="KAF2085817.1"/>
    <property type="molecule type" value="Genomic_DNA"/>
</dbReference>
<feature type="region of interest" description="Disordered" evidence="1">
    <location>
        <begin position="221"/>
        <end position="241"/>
    </location>
</feature>
<dbReference type="InterPro" id="IPR018790">
    <property type="entry name" value="DUF2358"/>
</dbReference>
<dbReference type="PANTHER" id="PTHR31094:SF2">
    <property type="entry name" value="RIKEN CDNA 2310061I04 GENE"/>
    <property type="match status" value="1"/>
</dbReference>
<comment type="caution">
    <text evidence="2">The sequence shown here is derived from an EMBL/GenBank/DDBJ whole genome shotgun (WGS) entry which is preliminary data.</text>
</comment>
<gene>
    <name evidence="2" type="ORF">K490DRAFT_74948</name>
</gene>
<proteinExistence type="predicted"/>
<dbReference type="PANTHER" id="PTHR31094">
    <property type="entry name" value="RIKEN CDNA 2310061I04 GENE"/>
    <property type="match status" value="1"/>
</dbReference>
<dbReference type="OrthoDB" id="5329385at2759"/>
<dbReference type="InterPro" id="IPR031342">
    <property type="entry name" value="Mug163-like"/>
</dbReference>
<evidence type="ECO:0000313" key="2">
    <source>
        <dbReference type="EMBL" id="KAF2085817.1"/>
    </source>
</evidence>
<accession>A0A9P4LVB9</accession>
<reference evidence="2" key="1">
    <citation type="journal article" date="2020" name="Stud. Mycol.">
        <title>101 Dothideomycetes genomes: a test case for predicting lifestyles and emergence of pathogens.</title>
        <authorList>
            <person name="Haridas S."/>
            <person name="Albert R."/>
            <person name="Binder M."/>
            <person name="Bloem J."/>
            <person name="Labutti K."/>
            <person name="Salamov A."/>
            <person name="Andreopoulos B."/>
            <person name="Baker S."/>
            <person name="Barry K."/>
            <person name="Bills G."/>
            <person name="Bluhm B."/>
            <person name="Cannon C."/>
            <person name="Castanera R."/>
            <person name="Culley D."/>
            <person name="Daum C."/>
            <person name="Ezra D."/>
            <person name="Gonzalez J."/>
            <person name="Henrissat B."/>
            <person name="Kuo A."/>
            <person name="Liang C."/>
            <person name="Lipzen A."/>
            <person name="Lutzoni F."/>
            <person name="Magnuson J."/>
            <person name="Mondo S."/>
            <person name="Nolan M."/>
            <person name="Ohm R."/>
            <person name="Pangilinan J."/>
            <person name="Park H.-J."/>
            <person name="Ramirez L."/>
            <person name="Alfaro M."/>
            <person name="Sun H."/>
            <person name="Tritt A."/>
            <person name="Yoshinaga Y."/>
            <person name="Zwiers L.-H."/>
            <person name="Turgeon B."/>
            <person name="Goodwin S."/>
            <person name="Spatafora J."/>
            <person name="Crous P."/>
            <person name="Grigoriev I."/>
        </authorList>
    </citation>
    <scope>NUCLEOTIDE SEQUENCE</scope>
    <source>
        <strain evidence="2">CBS 121410</strain>
    </source>
</reference>
<name>A0A9P4LVB9_9PEZI</name>
<organism evidence="2 3">
    <name type="scientific">Saccharata proteae CBS 121410</name>
    <dbReference type="NCBI Taxonomy" id="1314787"/>
    <lineage>
        <taxon>Eukaryota</taxon>
        <taxon>Fungi</taxon>
        <taxon>Dikarya</taxon>
        <taxon>Ascomycota</taxon>
        <taxon>Pezizomycotina</taxon>
        <taxon>Dothideomycetes</taxon>
        <taxon>Dothideomycetes incertae sedis</taxon>
        <taxon>Botryosphaeriales</taxon>
        <taxon>Saccharataceae</taxon>
        <taxon>Saccharata</taxon>
    </lineage>
</organism>
<sequence>MRFTSLIDKARKQLQPKEDSMRTLKLGKTIRILHERLPTLLASPLPQEIISPQITLHLFPSTHPHLPTVRGRIAYMAALWTAPVAWGRVPVVGNVKLEILSERMVRNGGFSTASNMRHEKLIVKWKTCGKTKGKGVGALYRGISGGGEQVDKITEFLGGDATARDDEEFVGLFVFEFDDEGRIVTHTIEHAEEGGNWDRMTKVISVTDWLLGKAWGKKEPSGFALGPQVDRPLPGRQNTNA</sequence>
<protein>
    <submittedName>
        <fullName evidence="2">Uncharacterized protein</fullName>
    </submittedName>
</protein>
<dbReference type="Pfam" id="PF17119">
    <property type="entry name" value="MMU163"/>
    <property type="match status" value="2"/>
</dbReference>